<comment type="caution">
    <text evidence="2">The sequence shown here is derived from an EMBL/GenBank/DDBJ whole genome shotgun (WGS) entry which is preliminary data.</text>
</comment>
<evidence type="ECO:0000313" key="3">
    <source>
        <dbReference type="Proteomes" id="UP001156389"/>
    </source>
</evidence>
<protein>
    <submittedName>
        <fullName evidence="2">Uncharacterized protein</fullName>
    </submittedName>
</protein>
<proteinExistence type="predicted"/>
<organism evidence="2 3">
    <name type="scientific">Streptomyces gossypii</name>
    <dbReference type="NCBI Taxonomy" id="2883101"/>
    <lineage>
        <taxon>Bacteria</taxon>
        <taxon>Bacillati</taxon>
        <taxon>Actinomycetota</taxon>
        <taxon>Actinomycetes</taxon>
        <taxon>Kitasatosporales</taxon>
        <taxon>Streptomycetaceae</taxon>
        <taxon>Streptomyces</taxon>
    </lineage>
</organism>
<sequence>MTDTDRMFTGLLDAGHGLSLEQLPSLVREQAARAGLGNALIYLADLQEDVLRPVTGRSPDAGSGTGEDAAELRIDDTRAGESFARPGATGGRRGQAGGRAGRRC</sequence>
<name>A0ABT2JY30_9ACTN</name>
<dbReference type="EMBL" id="JAJAGO010000010">
    <property type="protein sequence ID" value="MCT2592354.1"/>
    <property type="molecule type" value="Genomic_DNA"/>
</dbReference>
<evidence type="ECO:0000256" key="1">
    <source>
        <dbReference type="SAM" id="MobiDB-lite"/>
    </source>
</evidence>
<keyword evidence="3" id="KW-1185">Reference proteome</keyword>
<dbReference type="RefSeq" id="WP_260219682.1">
    <property type="nucleotide sequence ID" value="NZ_JAJAGO010000010.1"/>
</dbReference>
<accession>A0ABT2JY30</accession>
<feature type="compositionally biased region" description="Gly residues" evidence="1">
    <location>
        <begin position="88"/>
        <end position="104"/>
    </location>
</feature>
<dbReference type="Proteomes" id="UP001156389">
    <property type="component" value="Unassembled WGS sequence"/>
</dbReference>
<gene>
    <name evidence="2" type="ORF">LHJ74_21010</name>
</gene>
<feature type="region of interest" description="Disordered" evidence="1">
    <location>
        <begin position="54"/>
        <end position="104"/>
    </location>
</feature>
<feature type="compositionally biased region" description="Basic and acidic residues" evidence="1">
    <location>
        <begin position="70"/>
        <end position="79"/>
    </location>
</feature>
<reference evidence="2 3" key="1">
    <citation type="submission" date="2021-10" db="EMBL/GenBank/DDBJ databases">
        <title>Streptomyces gossypii sp. nov., isolated from soil collected from cotton field.</title>
        <authorList>
            <person name="Ge X."/>
            <person name="Chen X."/>
            <person name="Liu W."/>
        </authorList>
    </citation>
    <scope>NUCLEOTIDE SEQUENCE [LARGE SCALE GENOMIC DNA]</scope>
    <source>
        <strain evidence="2 3">N2-109</strain>
    </source>
</reference>
<evidence type="ECO:0000313" key="2">
    <source>
        <dbReference type="EMBL" id="MCT2592354.1"/>
    </source>
</evidence>